<dbReference type="AlphaFoldDB" id="A0A2A9E8N7"/>
<dbReference type="InterPro" id="IPR012094">
    <property type="entry name" value="tRNA_Ile_lys_synt"/>
</dbReference>
<dbReference type="SUPFAM" id="SSF52402">
    <property type="entry name" value="Adenine nucleotide alpha hydrolases-like"/>
    <property type="match status" value="1"/>
</dbReference>
<dbReference type="InterPro" id="IPR011063">
    <property type="entry name" value="TilS/TtcA_N"/>
</dbReference>
<dbReference type="Gene3D" id="1.20.59.20">
    <property type="match status" value="1"/>
</dbReference>
<dbReference type="GO" id="GO:0005737">
    <property type="term" value="C:cytoplasm"/>
    <property type="evidence" value="ECO:0007669"/>
    <property type="project" value="UniProtKB-SubCell"/>
</dbReference>
<dbReference type="Pfam" id="PF01171">
    <property type="entry name" value="ATP_bind_3"/>
    <property type="match status" value="1"/>
</dbReference>
<proteinExistence type="inferred from homology"/>
<dbReference type="CDD" id="cd01992">
    <property type="entry name" value="TilS_N"/>
    <property type="match status" value="1"/>
</dbReference>
<dbReference type="GO" id="GO:0032267">
    <property type="term" value="F:tRNA(Ile)-lysidine synthase activity"/>
    <property type="evidence" value="ECO:0007669"/>
    <property type="project" value="UniProtKB-EC"/>
</dbReference>
<evidence type="ECO:0000259" key="8">
    <source>
        <dbReference type="Pfam" id="PF01171"/>
    </source>
</evidence>
<keyword evidence="3 7" id="KW-0819">tRNA processing</keyword>
<organism evidence="10 11">
    <name type="scientific">Sanguibacter antarcticus</name>
    <dbReference type="NCBI Taxonomy" id="372484"/>
    <lineage>
        <taxon>Bacteria</taxon>
        <taxon>Bacillati</taxon>
        <taxon>Actinomycetota</taxon>
        <taxon>Actinomycetes</taxon>
        <taxon>Micrococcales</taxon>
        <taxon>Sanguibacteraceae</taxon>
        <taxon>Sanguibacter</taxon>
    </lineage>
</organism>
<accession>A0A2A9E8N7</accession>
<evidence type="ECO:0000256" key="6">
    <source>
        <dbReference type="ARBA" id="ARBA00048539"/>
    </source>
</evidence>
<reference evidence="10 11" key="1">
    <citation type="submission" date="2017-10" db="EMBL/GenBank/DDBJ databases">
        <title>Sequencing the genomes of 1000 actinobacteria strains.</title>
        <authorList>
            <person name="Klenk H.-P."/>
        </authorList>
    </citation>
    <scope>NUCLEOTIDE SEQUENCE [LARGE SCALE GENOMIC DNA]</scope>
    <source>
        <strain evidence="10 11">DSM 18966</strain>
    </source>
</reference>
<keyword evidence="4 7" id="KW-0547">Nucleotide-binding</keyword>
<evidence type="ECO:0000256" key="2">
    <source>
        <dbReference type="ARBA" id="ARBA00022598"/>
    </source>
</evidence>
<evidence type="ECO:0000256" key="1">
    <source>
        <dbReference type="ARBA" id="ARBA00022490"/>
    </source>
</evidence>
<dbReference type="Proteomes" id="UP000225548">
    <property type="component" value="Unassembled WGS sequence"/>
</dbReference>
<comment type="catalytic activity">
    <reaction evidence="6 7">
        <text>cytidine(34) in tRNA(Ile2) + L-lysine + ATP = lysidine(34) in tRNA(Ile2) + AMP + diphosphate + H(+)</text>
        <dbReference type="Rhea" id="RHEA:43744"/>
        <dbReference type="Rhea" id="RHEA-COMP:10625"/>
        <dbReference type="Rhea" id="RHEA-COMP:10670"/>
        <dbReference type="ChEBI" id="CHEBI:15378"/>
        <dbReference type="ChEBI" id="CHEBI:30616"/>
        <dbReference type="ChEBI" id="CHEBI:32551"/>
        <dbReference type="ChEBI" id="CHEBI:33019"/>
        <dbReference type="ChEBI" id="CHEBI:82748"/>
        <dbReference type="ChEBI" id="CHEBI:83665"/>
        <dbReference type="ChEBI" id="CHEBI:456215"/>
        <dbReference type="EC" id="6.3.4.19"/>
    </reaction>
</comment>
<comment type="similarity">
    <text evidence="7">Belongs to the tRNA(Ile)-lysidine synthase family.</text>
</comment>
<dbReference type="PANTHER" id="PTHR43033">
    <property type="entry name" value="TRNA(ILE)-LYSIDINE SYNTHASE-RELATED"/>
    <property type="match status" value="1"/>
</dbReference>
<evidence type="ECO:0000313" key="11">
    <source>
        <dbReference type="Proteomes" id="UP000225548"/>
    </source>
</evidence>
<evidence type="ECO:0000256" key="5">
    <source>
        <dbReference type="ARBA" id="ARBA00022840"/>
    </source>
</evidence>
<sequence>MLVACSGGADSLALAATAAFVAPRLGLHAGALVVDHGLQPGSAAVAERAAEQCRDLGLRPVEVLRATVASGPGTGGPEASARAARYALLHERSERLDTAALLVGHTLDDQAETVLLGLARGSGARSLAGMREHVGALRRPFLSLRRSETEQVCTALGLDWWDDPTNLDDSPDAPLRSQVRARVLPLLDDVLGPGVARALARTAEQLRDDDDALAALADDLVARALVPTDEAVPAAAPADVRCETRLTVAALLGTPAAVRRRALRVAATGAGCPAGALTRTHVLELDRLLTAWRGQGPLHLPGGIVARRDCGTLVLRPS</sequence>
<comment type="caution">
    <text evidence="10">The sequence shown here is derived from an EMBL/GenBank/DDBJ whole genome shotgun (WGS) entry which is preliminary data.</text>
</comment>
<keyword evidence="5 7" id="KW-0067">ATP-binding</keyword>
<dbReference type="Pfam" id="PF09179">
    <property type="entry name" value="TilS"/>
    <property type="match status" value="1"/>
</dbReference>
<protein>
    <recommendedName>
        <fullName evidence="7">tRNA(Ile)-lysidine synthase</fullName>
        <ecNumber evidence="7">6.3.4.19</ecNumber>
    </recommendedName>
    <alternativeName>
        <fullName evidence="7">tRNA(Ile)-2-lysyl-cytidine synthase</fullName>
    </alternativeName>
    <alternativeName>
        <fullName evidence="7">tRNA(Ile)-lysidine synthetase</fullName>
    </alternativeName>
</protein>
<evidence type="ECO:0000259" key="9">
    <source>
        <dbReference type="Pfam" id="PF09179"/>
    </source>
</evidence>
<comment type="domain">
    <text evidence="7">The N-terminal region contains the highly conserved SGGXDS motif, predicted to be a P-loop motif involved in ATP binding.</text>
</comment>
<feature type="domain" description="tRNA(Ile)-lysidine synthase substrate-binding" evidence="9">
    <location>
        <begin position="246"/>
        <end position="309"/>
    </location>
</feature>
<dbReference type="HAMAP" id="MF_01161">
    <property type="entry name" value="tRNA_Ile_lys_synt"/>
    <property type="match status" value="1"/>
</dbReference>
<gene>
    <name evidence="7" type="primary">tilS</name>
    <name evidence="10" type="ORF">ATL42_3186</name>
</gene>
<dbReference type="NCBIfam" id="TIGR02432">
    <property type="entry name" value="lysidine_TilS_N"/>
    <property type="match status" value="1"/>
</dbReference>
<dbReference type="Gene3D" id="3.40.50.620">
    <property type="entry name" value="HUPs"/>
    <property type="match status" value="1"/>
</dbReference>
<dbReference type="InterPro" id="IPR012795">
    <property type="entry name" value="tRNA_Ile_lys_synt_N"/>
</dbReference>
<dbReference type="EMBL" id="PDJG01000001">
    <property type="protein sequence ID" value="PFG35244.1"/>
    <property type="molecule type" value="Genomic_DNA"/>
</dbReference>
<feature type="binding site" evidence="7">
    <location>
        <begin position="6"/>
        <end position="11"/>
    </location>
    <ligand>
        <name>ATP</name>
        <dbReference type="ChEBI" id="CHEBI:30616"/>
    </ligand>
</feature>
<evidence type="ECO:0000313" key="10">
    <source>
        <dbReference type="EMBL" id="PFG35244.1"/>
    </source>
</evidence>
<dbReference type="PANTHER" id="PTHR43033:SF1">
    <property type="entry name" value="TRNA(ILE)-LYSIDINE SYNTHASE-RELATED"/>
    <property type="match status" value="1"/>
</dbReference>
<name>A0A2A9E8N7_9MICO</name>
<dbReference type="SUPFAM" id="SSF82829">
    <property type="entry name" value="MesJ substrate recognition domain-like"/>
    <property type="match status" value="1"/>
</dbReference>
<dbReference type="InterPro" id="IPR015262">
    <property type="entry name" value="tRNA_Ile_lys_synt_subst-bd"/>
</dbReference>
<dbReference type="EC" id="6.3.4.19" evidence="7"/>
<evidence type="ECO:0000256" key="4">
    <source>
        <dbReference type="ARBA" id="ARBA00022741"/>
    </source>
</evidence>
<keyword evidence="2 7" id="KW-0436">Ligase</keyword>
<keyword evidence="11" id="KW-1185">Reference proteome</keyword>
<evidence type="ECO:0000256" key="3">
    <source>
        <dbReference type="ARBA" id="ARBA00022694"/>
    </source>
</evidence>
<evidence type="ECO:0000256" key="7">
    <source>
        <dbReference type="HAMAP-Rule" id="MF_01161"/>
    </source>
</evidence>
<dbReference type="InterPro" id="IPR014729">
    <property type="entry name" value="Rossmann-like_a/b/a_fold"/>
</dbReference>
<dbReference type="GO" id="GO:0005524">
    <property type="term" value="F:ATP binding"/>
    <property type="evidence" value="ECO:0007669"/>
    <property type="project" value="UniProtKB-UniRule"/>
</dbReference>
<feature type="domain" description="tRNA(Ile)-lysidine/2-thiocytidine synthase N-terminal" evidence="8">
    <location>
        <begin position="1"/>
        <end position="170"/>
    </location>
</feature>
<dbReference type="GO" id="GO:0006400">
    <property type="term" value="P:tRNA modification"/>
    <property type="evidence" value="ECO:0007669"/>
    <property type="project" value="UniProtKB-UniRule"/>
</dbReference>
<keyword evidence="1 7" id="KW-0963">Cytoplasm</keyword>
<comment type="subcellular location">
    <subcellularLocation>
        <location evidence="7">Cytoplasm</location>
    </subcellularLocation>
</comment>
<comment type="function">
    <text evidence="7">Ligates lysine onto the cytidine present at position 34 of the AUA codon-specific tRNA(Ile) that contains the anticodon CAU, in an ATP-dependent manner. Cytidine is converted to lysidine, thus changing the amino acid specificity of the tRNA from methionine to isoleucine.</text>
</comment>